<dbReference type="EMBL" id="JABBFW010000008">
    <property type="protein sequence ID" value="NML15955.1"/>
    <property type="molecule type" value="Genomic_DNA"/>
</dbReference>
<reference evidence="1 2" key="1">
    <citation type="submission" date="2020-04" db="EMBL/GenBank/DDBJ databases">
        <title>Azohydromonas sp. isolated from soil.</title>
        <authorList>
            <person name="Dahal R.H."/>
        </authorList>
    </citation>
    <scope>NUCLEOTIDE SEQUENCE [LARGE SCALE GENOMIC DNA]</scope>
    <source>
        <strain evidence="1 2">G-1-1-14</strain>
    </source>
</reference>
<dbReference type="GO" id="GO:0016740">
    <property type="term" value="F:transferase activity"/>
    <property type="evidence" value="ECO:0007669"/>
    <property type="project" value="UniProtKB-KW"/>
</dbReference>
<protein>
    <submittedName>
        <fullName evidence="1">Glycosyltransferase</fullName>
    </submittedName>
</protein>
<dbReference type="GO" id="GO:0005975">
    <property type="term" value="P:carbohydrate metabolic process"/>
    <property type="evidence" value="ECO:0007669"/>
    <property type="project" value="InterPro"/>
</dbReference>
<dbReference type="RefSeq" id="WP_169160863.1">
    <property type="nucleotide sequence ID" value="NZ_JABBFW010000008.1"/>
</dbReference>
<dbReference type="AlphaFoldDB" id="A0A848FB24"/>
<keyword evidence="2" id="KW-1185">Reference proteome</keyword>
<dbReference type="SUPFAM" id="SSF88713">
    <property type="entry name" value="Glycoside hydrolase/deacetylase"/>
    <property type="match status" value="1"/>
</dbReference>
<accession>A0A848FB24</accession>
<dbReference type="InterPro" id="IPR011330">
    <property type="entry name" value="Glyco_hydro/deAcase_b/a-brl"/>
</dbReference>
<name>A0A848FB24_9BURK</name>
<evidence type="ECO:0000313" key="2">
    <source>
        <dbReference type="Proteomes" id="UP000574067"/>
    </source>
</evidence>
<dbReference type="Proteomes" id="UP000574067">
    <property type="component" value="Unassembled WGS sequence"/>
</dbReference>
<dbReference type="CDD" id="cd10935">
    <property type="entry name" value="CE4_WalW"/>
    <property type="match status" value="1"/>
</dbReference>
<dbReference type="Gene3D" id="3.20.20.370">
    <property type="entry name" value="Glycoside hydrolase/deacetylase"/>
    <property type="match status" value="1"/>
</dbReference>
<gene>
    <name evidence="1" type="ORF">HHL10_13325</name>
</gene>
<comment type="caution">
    <text evidence="1">The sequence shown here is derived from an EMBL/GenBank/DDBJ whole genome shotgun (WGS) entry which is preliminary data.</text>
</comment>
<keyword evidence="1" id="KW-0808">Transferase</keyword>
<organism evidence="1 2">
    <name type="scientific">Azohydromonas caseinilytica</name>
    <dbReference type="NCBI Taxonomy" id="2728836"/>
    <lineage>
        <taxon>Bacteria</taxon>
        <taxon>Pseudomonadati</taxon>
        <taxon>Pseudomonadota</taxon>
        <taxon>Betaproteobacteria</taxon>
        <taxon>Burkholderiales</taxon>
        <taxon>Sphaerotilaceae</taxon>
        <taxon>Azohydromonas</taxon>
    </lineage>
</organism>
<proteinExistence type="predicted"/>
<evidence type="ECO:0000313" key="1">
    <source>
        <dbReference type="EMBL" id="NML15955.1"/>
    </source>
</evidence>
<sequence>MNNNDPMIANSQNIPARLPKGHAPVLVVVVDTEEEFDWTQPFSRHSTGTTAIAAQHLAHDQVFDALGIVPTYAVDWPVATTPAAVAVLGSLLSSGRCEIGTHLQPWVSPPYTEIVNNFNSYGCNLPRELEFEKLRQLTQAITENFGRAPITFKAGRYGVGAHTLEAIAALGYRIDASFVPRTSFEDDGGPDFSRYSEQPFWLGHAQAPLLELPVTTGYCGALRAFGTALYPLLQSAPLKALHAGGIAARTRLLERIRLTPEGCTAAEMKRLAATLARAGCQVFSLTYHSPSLAPGHTPYVRSPDDLRRFVAAIKELCLWFRDELGGVFMSVEALHAKLQAQRLLDARQAGVVAAQA</sequence>